<organism evidence="1 2">
    <name type="scientific">Miscanthus lutarioriparius</name>
    <dbReference type="NCBI Taxonomy" id="422564"/>
    <lineage>
        <taxon>Eukaryota</taxon>
        <taxon>Viridiplantae</taxon>
        <taxon>Streptophyta</taxon>
        <taxon>Embryophyta</taxon>
        <taxon>Tracheophyta</taxon>
        <taxon>Spermatophyta</taxon>
        <taxon>Magnoliopsida</taxon>
        <taxon>Liliopsida</taxon>
        <taxon>Poales</taxon>
        <taxon>Poaceae</taxon>
        <taxon>PACMAD clade</taxon>
        <taxon>Panicoideae</taxon>
        <taxon>Andropogonodae</taxon>
        <taxon>Andropogoneae</taxon>
        <taxon>Saccharinae</taxon>
        <taxon>Miscanthus</taxon>
    </lineage>
</organism>
<dbReference type="EMBL" id="CAJGYO010000004">
    <property type="protein sequence ID" value="CAD6222837.1"/>
    <property type="molecule type" value="Genomic_DNA"/>
</dbReference>
<name>A0A811NHP8_9POAL</name>
<dbReference type="InterPro" id="IPR029063">
    <property type="entry name" value="SAM-dependent_MTases_sf"/>
</dbReference>
<comment type="caution">
    <text evidence="1">The sequence shown here is derived from an EMBL/GenBank/DDBJ whole genome shotgun (WGS) entry which is preliminary data.</text>
</comment>
<dbReference type="Proteomes" id="UP000604825">
    <property type="component" value="Unassembled WGS sequence"/>
</dbReference>
<dbReference type="AlphaFoldDB" id="A0A811NHP8"/>
<dbReference type="OrthoDB" id="413520at2759"/>
<dbReference type="Gene3D" id="3.40.50.150">
    <property type="entry name" value="Vaccinia Virus protein VP39"/>
    <property type="match status" value="1"/>
</dbReference>
<sequence length="119" mass="12448">MSRATRAPAVSSPAPGCGTPPLCRGVPGVAAVACLGAAHCVLTDVAALLPDLRANVGANRLSVARADVRELWWGDWFQLEDDVFYDPEDMSAMAATLRGMWWTDKDEDGDEEGGGGGTG</sequence>
<accession>A0A811NHP8</accession>
<proteinExistence type="predicted"/>
<gene>
    <name evidence="1" type="ORF">NCGR_LOCUS15359</name>
</gene>
<reference evidence="1" key="1">
    <citation type="submission" date="2020-10" db="EMBL/GenBank/DDBJ databases">
        <authorList>
            <person name="Han B."/>
            <person name="Lu T."/>
            <person name="Zhao Q."/>
            <person name="Huang X."/>
            <person name="Zhao Y."/>
        </authorList>
    </citation>
    <scope>NUCLEOTIDE SEQUENCE</scope>
</reference>
<evidence type="ECO:0000313" key="1">
    <source>
        <dbReference type="EMBL" id="CAD6222837.1"/>
    </source>
</evidence>
<evidence type="ECO:0000313" key="2">
    <source>
        <dbReference type="Proteomes" id="UP000604825"/>
    </source>
</evidence>
<keyword evidence="2" id="KW-1185">Reference proteome</keyword>
<protein>
    <submittedName>
        <fullName evidence="1">Uncharacterized protein</fullName>
    </submittedName>
</protein>